<feature type="compositionally biased region" description="Basic and acidic residues" evidence="1">
    <location>
        <begin position="51"/>
        <end position="67"/>
    </location>
</feature>
<comment type="caution">
    <text evidence="2">The sequence shown here is derived from an EMBL/GenBank/DDBJ whole genome shotgun (WGS) entry which is preliminary data.</text>
</comment>
<dbReference type="Proteomes" id="UP000642014">
    <property type="component" value="Unassembled WGS sequence"/>
</dbReference>
<protein>
    <submittedName>
        <fullName evidence="2">Uncharacterized protein</fullName>
    </submittedName>
</protein>
<evidence type="ECO:0000256" key="1">
    <source>
        <dbReference type="SAM" id="MobiDB-lite"/>
    </source>
</evidence>
<gene>
    <name evidence="2" type="ORF">GCM10010497_49700</name>
</gene>
<feature type="region of interest" description="Disordered" evidence="1">
    <location>
        <begin position="29"/>
        <end position="108"/>
    </location>
</feature>
<dbReference type="EMBL" id="BMSJ01000010">
    <property type="protein sequence ID" value="GGR40665.1"/>
    <property type="molecule type" value="Genomic_DNA"/>
</dbReference>
<name>A0AAV4KMQ2_9ACTN</name>
<evidence type="ECO:0000313" key="3">
    <source>
        <dbReference type="Proteomes" id="UP000642014"/>
    </source>
</evidence>
<dbReference type="AlphaFoldDB" id="A0AAV4KMQ2"/>
<accession>A0AAV4KMQ2</accession>
<reference evidence="2 3" key="1">
    <citation type="journal article" date="2014" name="Int. J. Syst. Evol. Microbiol.">
        <title>Complete genome sequence of Corynebacterium casei LMG S-19264T (=DSM 44701T), isolated from a smear-ripened cheese.</title>
        <authorList>
            <consortium name="US DOE Joint Genome Institute (JGI-PGF)"/>
            <person name="Walter F."/>
            <person name="Albersmeier A."/>
            <person name="Kalinowski J."/>
            <person name="Ruckert C."/>
        </authorList>
    </citation>
    <scope>NUCLEOTIDE SEQUENCE [LARGE SCALE GENOMIC DNA]</scope>
    <source>
        <strain evidence="2 3">JCM 4205</strain>
    </source>
</reference>
<proteinExistence type="predicted"/>
<organism evidence="2 3">
    <name type="scientific">Streptomyces cinereoruber</name>
    <dbReference type="NCBI Taxonomy" id="67260"/>
    <lineage>
        <taxon>Bacteria</taxon>
        <taxon>Bacillati</taxon>
        <taxon>Actinomycetota</taxon>
        <taxon>Actinomycetes</taxon>
        <taxon>Kitasatosporales</taxon>
        <taxon>Streptomycetaceae</taxon>
        <taxon>Streptomyces</taxon>
    </lineage>
</organism>
<sequence length="108" mass="11707">MEGTVGCVEFVRSMPVIVVPQVWLRSSGVRDRAAEGARGASVTRSAPVATRRVESTPDLRKRPESSRRAVSNGPILTSRQQAEGARPPLSRSQKVRHREAPPGRTVPA</sequence>
<evidence type="ECO:0000313" key="2">
    <source>
        <dbReference type="EMBL" id="GGR40665.1"/>
    </source>
</evidence>